<keyword evidence="2" id="KW-0472">Membrane</keyword>
<dbReference type="Proteomes" id="UP001244011">
    <property type="component" value="Unassembled WGS sequence"/>
</dbReference>
<dbReference type="GeneID" id="85307092"/>
<dbReference type="RefSeq" id="XP_060284982.1">
    <property type="nucleotide sequence ID" value="XM_060423905.1"/>
</dbReference>
<name>A0AAJ0C4W2_9PEZI</name>
<dbReference type="AlphaFoldDB" id="A0AAJ0C4W2"/>
<comment type="caution">
    <text evidence="3">The sequence shown here is derived from an EMBL/GenBank/DDBJ whole genome shotgun (WGS) entry which is preliminary data.</text>
</comment>
<evidence type="ECO:0000256" key="1">
    <source>
        <dbReference type="SAM" id="MobiDB-lite"/>
    </source>
</evidence>
<reference evidence="3" key="1">
    <citation type="submission" date="2023-06" db="EMBL/GenBank/DDBJ databases">
        <title>Genome-scale phylogeny and comparative genomics of the fungal order Sordariales.</title>
        <authorList>
            <consortium name="Lawrence Berkeley National Laboratory"/>
            <person name="Hensen N."/>
            <person name="Bonometti L."/>
            <person name="Westerberg I."/>
            <person name="Brannstrom I.O."/>
            <person name="Guillou S."/>
            <person name="Cros-Aarteil S."/>
            <person name="Calhoun S."/>
            <person name="Haridas S."/>
            <person name="Kuo A."/>
            <person name="Mondo S."/>
            <person name="Pangilinan J."/>
            <person name="Riley R."/>
            <person name="Labutti K."/>
            <person name="Andreopoulos B."/>
            <person name="Lipzen A."/>
            <person name="Chen C."/>
            <person name="Yanf M."/>
            <person name="Daum C."/>
            <person name="Ng V."/>
            <person name="Clum A."/>
            <person name="Steindorff A."/>
            <person name="Ohm R."/>
            <person name="Martin F."/>
            <person name="Silar P."/>
            <person name="Natvig D."/>
            <person name="Lalanne C."/>
            <person name="Gautier V."/>
            <person name="Ament-Velasquez S.L."/>
            <person name="Kruys A."/>
            <person name="Hutchinson M.I."/>
            <person name="Powell A.J."/>
            <person name="Barry K."/>
            <person name="Miller A.N."/>
            <person name="Grigoriev I.V."/>
            <person name="Debuchy R."/>
            <person name="Gladieux P."/>
            <person name="Thoren M.H."/>
            <person name="Johannesson H."/>
        </authorList>
    </citation>
    <scope>NUCLEOTIDE SEQUENCE</scope>
    <source>
        <strain evidence="3">8032-3</strain>
    </source>
</reference>
<feature type="region of interest" description="Disordered" evidence="1">
    <location>
        <begin position="189"/>
        <end position="213"/>
    </location>
</feature>
<protein>
    <submittedName>
        <fullName evidence="3">Uncharacterized protein</fullName>
    </submittedName>
</protein>
<dbReference type="EMBL" id="MU839004">
    <property type="protein sequence ID" value="KAK1768769.1"/>
    <property type="molecule type" value="Genomic_DNA"/>
</dbReference>
<feature type="transmembrane region" description="Helical" evidence="2">
    <location>
        <begin position="22"/>
        <end position="41"/>
    </location>
</feature>
<evidence type="ECO:0000256" key="2">
    <source>
        <dbReference type="SAM" id="Phobius"/>
    </source>
</evidence>
<keyword evidence="2" id="KW-1133">Transmembrane helix</keyword>
<organism evidence="3 4">
    <name type="scientific">Phialemonium atrogriseum</name>
    <dbReference type="NCBI Taxonomy" id="1093897"/>
    <lineage>
        <taxon>Eukaryota</taxon>
        <taxon>Fungi</taxon>
        <taxon>Dikarya</taxon>
        <taxon>Ascomycota</taxon>
        <taxon>Pezizomycotina</taxon>
        <taxon>Sordariomycetes</taxon>
        <taxon>Sordariomycetidae</taxon>
        <taxon>Cephalothecales</taxon>
        <taxon>Cephalothecaceae</taxon>
        <taxon>Phialemonium</taxon>
    </lineage>
</organism>
<keyword evidence="2" id="KW-0812">Transmembrane</keyword>
<gene>
    <name evidence="3" type="ORF">QBC33DRAFT_359558</name>
</gene>
<proteinExistence type="predicted"/>
<keyword evidence="4" id="KW-1185">Reference proteome</keyword>
<accession>A0AAJ0C4W2</accession>
<sequence>MSSSRIAAIAHRAAPLFTARSLVVQSLAGWLAVYVCVKVTVQTRYFHPGRKGFAITKARNKYPRLGRRMCSTLSLSSVSGRNDSKSRKTKLSFITIGTLTRPKTMDRQQIAPQNSQVAPRRIRCLPMPPGERAQYSSNLPAIEPAAQFYQMVPLRFNQGAPPKPPYSIEYHAGLRQGHLNIEDRVLPAPYTDPRAADRGRGRGGGVFPLSEAV</sequence>
<evidence type="ECO:0000313" key="4">
    <source>
        <dbReference type="Proteomes" id="UP001244011"/>
    </source>
</evidence>
<evidence type="ECO:0000313" key="3">
    <source>
        <dbReference type="EMBL" id="KAK1768769.1"/>
    </source>
</evidence>